<dbReference type="InterPro" id="IPR004396">
    <property type="entry name" value="ATPase_YchF/OLA1"/>
</dbReference>
<dbReference type="PROSITE" id="PS51880">
    <property type="entry name" value="TGS"/>
    <property type="match status" value="1"/>
</dbReference>
<dbReference type="InterPro" id="IPR000253">
    <property type="entry name" value="FHA_dom"/>
</dbReference>
<dbReference type="Gene3D" id="1.10.150.300">
    <property type="entry name" value="TGS-like domain"/>
    <property type="match status" value="1"/>
</dbReference>
<evidence type="ECO:0000313" key="11">
    <source>
        <dbReference type="Proteomes" id="UP000265540"/>
    </source>
</evidence>
<dbReference type="PROSITE" id="PS50006">
    <property type="entry name" value="FHA_DOMAIN"/>
    <property type="match status" value="1"/>
</dbReference>
<evidence type="ECO:0000256" key="2">
    <source>
        <dbReference type="ARBA" id="ARBA00022723"/>
    </source>
</evidence>
<dbReference type="Pfam" id="PF01926">
    <property type="entry name" value="MMR_HSR1"/>
    <property type="match status" value="1"/>
</dbReference>
<dbReference type="Proteomes" id="UP000265540">
    <property type="component" value="Unassembled WGS sequence"/>
</dbReference>
<evidence type="ECO:0000259" key="7">
    <source>
        <dbReference type="PROSITE" id="PS50006"/>
    </source>
</evidence>
<dbReference type="GO" id="GO:0046872">
    <property type="term" value="F:metal ion binding"/>
    <property type="evidence" value="ECO:0007669"/>
    <property type="project" value="UniProtKB-KW"/>
</dbReference>
<evidence type="ECO:0000259" key="8">
    <source>
        <dbReference type="PROSITE" id="PS51710"/>
    </source>
</evidence>
<evidence type="ECO:0000256" key="3">
    <source>
        <dbReference type="ARBA" id="ARBA00022741"/>
    </source>
</evidence>
<dbReference type="InterPro" id="IPR004095">
    <property type="entry name" value="TGS"/>
</dbReference>
<dbReference type="EMBL" id="QZJF01000013">
    <property type="protein sequence ID" value="RJR27285.1"/>
    <property type="molecule type" value="Genomic_DNA"/>
</dbReference>
<reference evidence="10 11" key="1">
    <citation type="journal article" date="2017" name="ISME J.">
        <title>Energy and carbon metabolisms in a deep terrestrial subsurface fluid microbial community.</title>
        <authorList>
            <person name="Momper L."/>
            <person name="Jungbluth S.P."/>
            <person name="Lee M.D."/>
            <person name="Amend J.P."/>
        </authorList>
    </citation>
    <scope>NUCLEOTIDE SEQUENCE [LARGE SCALE GENOMIC DNA]</scope>
    <source>
        <strain evidence="10">SURF_46</strain>
    </source>
</reference>
<dbReference type="PANTHER" id="PTHR23305:SF18">
    <property type="entry name" value="OBG-TYPE G DOMAIN-CONTAINING PROTEIN"/>
    <property type="match status" value="1"/>
</dbReference>
<dbReference type="InterPro" id="IPR012675">
    <property type="entry name" value="Beta-grasp_dom_sf"/>
</dbReference>
<dbReference type="InterPro" id="IPR041706">
    <property type="entry name" value="YchF_N"/>
</dbReference>
<accession>A0A3A4ZDJ1</accession>
<dbReference type="GO" id="GO:0043023">
    <property type="term" value="F:ribosomal large subunit binding"/>
    <property type="evidence" value="ECO:0007669"/>
    <property type="project" value="UniProtKB-UniRule"/>
</dbReference>
<feature type="binding site" evidence="6">
    <location>
        <begin position="12"/>
        <end position="17"/>
    </location>
    <ligand>
        <name>ATP</name>
        <dbReference type="ChEBI" id="CHEBI:30616"/>
    </ligand>
</feature>
<dbReference type="GO" id="GO:0005525">
    <property type="term" value="F:GTP binding"/>
    <property type="evidence" value="ECO:0007669"/>
    <property type="project" value="InterPro"/>
</dbReference>
<dbReference type="PRINTS" id="PR00326">
    <property type="entry name" value="GTP1OBG"/>
</dbReference>
<dbReference type="HAMAP" id="MF_00944">
    <property type="entry name" value="YchF_OLA1_ATPase"/>
    <property type="match status" value="1"/>
</dbReference>
<gene>
    <name evidence="6 10" type="primary">ychF</name>
    <name evidence="10" type="ORF">C4561_02545</name>
</gene>
<dbReference type="FunFam" id="3.10.20.30:FF:000001">
    <property type="entry name" value="Ribosome-binding ATPase YchF"/>
    <property type="match status" value="1"/>
</dbReference>
<dbReference type="PROSITE" id="PS51710">
    <property type="entry name" value="G_OBG"/>
    <property type="match status" value="1"/>
</dbReference>
<dbReference type="Gene3D" id="3.40.50.300">
    <property type="entry name" value="P-loop containing nucleotide triphosphate hydrolases"/>
    <property type="match status" value="1"/>
</dbReference>
<dbReference type="GO" id="GO:0005524">
    <property type="term" value="F:ATP binding"/>
    <property type="evidence" value="ECO:0007669"/>
    <property type="project" value="UniProtKB-UniRule"/>
</dbReference>
<dbReference type="InterPro" id="IPR013029">
    <property type="entry name" value="YchF_C"/>
</dbReference>
<evidence type="ECO:0000256" key="6">
    <source>
        <dbReference type="HAMAP-Rule" id="MF_00944"/>
    </source>
</evidence>
<feature type="domain" description="FHA" evidence="7">
    <location>
        <begin position="185"/>
        <end position="243"/>
    </location>
</feature>
<dbReference type="SUPFAM" id="SSF52540">
    <property type="entry name" value="P-loop containing nucleoside triphosphate hydrolases"/>
    <property type="match status" value="1"/>
</dbReference>
<dbReference type="CDD" id="cd04867">
    <property type="entry name" value="TGS_YchF_OLA1"/>
    <property type="match status" value="1"/>
</dbReference>
<dbReference type="InterPro" id="IPR027417">
    <property type="entry name" value="P-loop_NTPase"/>
</dbReference>
<sequence length="372" mass="40857">MSLSVGIVGLPNVGKSTLFNALLKRQAALVANYPFATIEPNVGVVDVPDNRLQRLADIVKVDQGFKSGDREVPEKIIPATIQFYDIAGLVKGASQGEGLGNEFLGHIRGVDAIIHLVRDFSDTNIIRTNSDKPEENIEIINTELVLSDIQSLTKQIANLEKVAKTDKSDTLAHELSAARKIFEVLNSGKLASSIDLSVEEKIASKNLNLLTLKPMIVVYNCDEKELYTEDTQSNGSIGNDRTVLSAKIESEIYSIEDSAERELFMHELGLKESGLDKIVRSAYSLLDLETYFTMGPKEVRAWTFSRGSKAPQAAGKIHTDFERGFISANVINFSQLDSIGSLKKAQSLGQVRLEGKEYVFKDGDIAVFNFSV</sequence>
<dbReference type="PANTHER" id="PTHR23305">
    <property type="entry name" value="OBG GTPASE FAMILY"/>
    <property type="match status" value="1"/>
</dbReference>
<proteinExistence type="inferred from homology"/>
<evidence type="ECO:0000256" key="4">
    <source>
        <dbReference type="ARBA" id="ARBA00022840"/>
    </source>
</evidence>
<dbReference type="NCBIfam" id="TIGR00092">
    <property type="entry name" value="redox-regulated ATPase YchF"/>
    <property type="match status" value="1"/>
</dbReference>
<dbReference type="SUPFAM" id="SSF81271">
    <property type="entry name" value="TGS-like"/>
    <property type="match status" value="1"/>
</dbReference>
<keyword evidence="5" id="KW-0460">Magnesium</keyword>
<organism evidence="10 11">
    <name type="scientific">candidate division WWE3 bacterium</name>
    <dbReference type="NCBI Taxonomy" id="2053526"/>
    <lineage>
        <taxon>Bacteria</taxon>
        <taxon>Katanobacteria</taxon>
    </lineage>
</organism>
<comment type="function">
    <text evidence="6">ATPase that binds to both the 70S ribosome and the 50S ribosomal subunit in a nucleotide-independent manner.</text>
</comment>
<feature type="domain" description="OBG-type G" evidence="8">
    <location>
        <begin position="3"/>
        <end position="287"/>
    </location>
</feature>
<dbReference type="InterPro" id="IPR031167">
    <property type="entry name" value="G_OBG"/>
</dbReference>
<dbReference type="CDD" id="cd01900">
    <property type="entry name" value="YchF"/>
    <property type="match status" value="1"/>
</dbReference>
<evidence type="ECO:0000256" key="5">
    <source>
        <dbReference type="ARBA" id="ARBA00022842"/>
    </source>
</evidence>
<dbReference type="GO" id="GO:0005737">
    <property type="term" value="C:cytoplasm"/>
    <property type="evidence" value="ECO:0007669"/>
    <property type="project" value="TreeGrafter"/>
</dbReference>
<evidence type="ECO:0000313" key="10">
    <source>
        <dbReference type="EMBL" id="RJR27285.1"/>
    </source>
</evidence>
<dbReference type="PIRSF" id="PIRSF006641">
    <property type="entry name" value="CHP00092"/>
    <property type="match status" value="1"/>
</dbReference>
<evidence type="ECO:0000259" key="9">
    <source>
        <dbReference type="PROSITE" id="PS51880"/>
    </source>
</evidence>
<dbReference type="InterPro" id="IPR023192">
    <property type="entry name" value="TGS-like_dom_sf"/>
</dbReference>
<keyword evidence="4 6" id="KW-0067">ATP-binding</keyword>
<protein>
    <recommendedName>
        <fullName evidence="6">Ribosome-binding ATPase YchF</fullName>
    </recommendedName>
</protein>
<comment type="similarity">
    <text evidence="6">Belongs to the TRAFAC class OBG-HflX-like GTPase superfamily. OBG GTPase family. YchF/OLA1 subfamily.</text>
</comment>
<dbReference type="InterPro" id="IPR006073">
    <property type="entry name" value="GTP-bd"/>
</dbReference>
<evidence type="ECO:0000256" key="1">
    <source>
        <dbReference type="ARBA" id="ARBA00001946"/>
    </source>
</evidence>
<comment type="cofactor">
    <cofactor evidence="1">
        <name>Mg(2+)</name>
        <dbReference type="ChEBI" id="CHEBI:18420"/>
    </cofactor>
</comment>
<comment type="caution">
    <text evidence="10">The sequence shown here is derived from an EMBL/GenBank/DDBJ whole genome shotgun (WGS) entry which is preliminary data.</text>
</comment>
<dbReference type="Pfam" id="PF06071">
    <property type="entry name" value="YchF-GTPase_C"/>
    <property type="match status" value="1"/>
</dbReference>
<dbReference type="InterPro" id="IPR012676">
    <property type="entry name" value="TGS-like"/>
</dbReference>
<keyword evidence="2" id="KW-0479">Metal-binding</keyword>
<name>A0A3A4ZDJ1_UNCKA</name>
<dbReference type="GO" id="GO:0016887">
    <property type="term" value="F:ATP hydrolysis activity"/>
    <property type="evidence" value="ECO:0007669"/>
    <property type="project" value="UniProtKB-UniRule"/>
</dbReference>
<dbReference type="AlphaFoldDB" id="A0A3A4ZDJ1"/>
<dbReference type="Gene3D" id="3.10.20.30">
    <property type="match status" value="1"/>
</dbReference>
<keyword evidence="3 6" id="KW-0547">Nucleotide-binding</keyword>
<feature type="domain" description="TGS" evidence="9">
    <location>
        <begin position="287"/>
        <end position="370"/>
    </location>
</feature>